<evidence type="ECO:0000313" key="2">
    <source>
        <dbReference type="Proteomes" id="UP000292003"/>
    </source>
</evidence>
<name>A0A4Q7IXX0_9PSEU</name>
<protein>
    <submittedName>
        <fullName evidence="1">RloB domain-containing protein</fullName>
    </submittedName>
</protein>
<sequence length="186" mass="20364">MTRRTNSGSRRAAFREERTTVLVVCGGLVTEPAYFRGLKRDRRNPAVGVEVLAKGVDPLSLVRHAAKRRDTGDFGQVWCVADVDEFDLGPAVVEARRAGVELAVSNPCFEYWLLLHFEACVAPLPAYGQVERRLRRHVPGYDKCALSFADYAAGVDNAVQRAADRGGDHRLNPSTGVGGLVSLITR</sequence>
<accession>A0A4Q7IXX0</accession>
<dbReference type="Pfam" id="PF13707">
    <property type="entry name" value="RloB"/>
    <property type="match status" value="1"/>
</dbReference>
<organism evidence="1 2">
    <name type="scientific">Amycolatopsis suaedae</name>
    <dbReference type="NCBI Taxonomy" id="2510978"/>
    <lineage>
        <taxon>Bacteria</taxon>
        <taxon>Bacillati</taxon>
        <taxon>Actinomycetota</taxon>
        <taxon>Actinomycetes</taxon>
        <taxon>Pseudonocardiales</taxon>
        <taxon>Pseudonocardiaceae</taxon>
        <taxon>Amycolatopsis</taxon>
    </lineage>
</organism>
<evidence type="ECO:0000313" key="1">
    <source>
        <dbReference type="EMBL" id="RZQ59801.1"/>
    </source>
</evidence>
<dbReference type="RefSeq" id="WP_130479366.1">
    <property type="nucleotide sequence ID" value="NZ_SFCC01000021.1"/>
</dbReference>
<dbReference type="AlphaFoldDB" id="A0A4Q7IXX0"/>
<dbReference type="OrthoDB" id="9796523at2"/>
<dbReference type="Proteomes" id="UP000292003">
    <property type="component" value="Unassembled WGS sequence"/>
</dbReference>
<comment type="caution">
    <text evidence="1">The sequence shown here is derived from an EMBL/GenBank/DDBJ whole genome shotgun (WGS) entry which is preliminary data.</text>
</comment>
<reference evidence="1 2" key="1">
    <citation type="submission" date="2019-02" db="EMBL/GenBank/DDBJ databases">
        <title>Draft genome sequence of Amycolatopsis sp. 8-3EHSu isolated from roots of Suaeda maritima.</title>
        <authorList>
            <person name="Duangmal K."/>
            <person name="Chantavorakit T."/>
        </authorList>
    </citation>
    <scope>NUCLEOTIDE SEQUENCE [LARGE SCALE GENOMIC DNA]</scope>
    <source>
        <strain evidence="1 2">8-3EHSu</strain>
    </source>
</reference>
<dbReference type="EMBL" id="SFCC01000021">
    <property type="protein sequence ID" value="RZQ59801.1"/>
    <property type="molecule type" value="Genomic_DNA"/>
</dbReference>
<dbReference type="InterPro" id="IPR025591">
    <property type="entry name" value="RloB"/>
</dbReference>
<keyword evidence="2" id="KW-1185">Reference proteome</keyword>
<gene>
    <name evidence="1" type="ORF">EWH70_32305</name>
</gene>
<proteinExistence type="predicted"/>